<evidence type="ECO:0000313" key="1">
    <source>
        <dbReference type="EMBL" id="KAJ6971503.1"/>
    </source>
</evidence>
<comment type="caution">
    <text evidence="1">The sequence shown here is derived from an EMBL/GenBank/DDBJ whole genome shotgun (WGS) entry which is preliminary data.</text>
</comment>
<dbReference type="AlphaFoldDB" id="A0AAD6LQL4"/>
<keyword evidence="2" id="KW-1185">Reference proteome</keyword>
<protein>
    <submittedName>
        <fullName evidence="1">Uncharacterized protein</fullName>
    </submittedName>
</protein>
<proteinExistence type="predicted"/>
<dbReference type="EMBL" id="JAQIZT010000014">
    <property type="protein sequence ID" value="KAJ6971503.1"/>
    <property type="molecule type" value="Genomic_DNA"/>
</dbReference>
<sequence>MMKNKWEVKDEEPKVNIVIFLQQIVTNNIWQRSLISEFREMESGAESLTHCQIVYPMASFSHQLSFQALLAPRIAGDDIVASPPFLGSQQSPLHNQTEVALFAAEPFWISSTVEKNKTGQILVSLWLLHKLVSHLPLEKVSKCPGLERWAASFEILVLF</sequence>
<evidence type="ECO:0000313" key="2">
    <source>
        <dbReference type="Proteomes" id="UP001164929"/>
    </source>
</evidence>
<name>A0AAD6LQL4_9ROSI</name>
<organism evidence="1 2">
    <name type="scientific">Populus alba x Populus x berolinensis</name>
    <dbReference type="NCBI Taxonomy" id="444605"/>
    <lineage>
        <taxon>Eukaryota</taxon>
        <taxon>Viridiplantae</taxon>
        <taxon>Streptophyta</taxon>
        <taxon>Embryophyta</taxon>
        <taxon>Tracheophyta</taxon>
        <taxon>Spermatophyta</taxon>
        <taxon>Magnoliopsida</taxon>
        <taxon>eudicotyledons</taxon>
        <taxon>Gunneridae</taxon>
        <taxon>Pentapetalae</taxon>
        <taxon>rosids</taxon>
        <taxon>fabids</taxon>
        <taxon>Malpighiales</taxon>
        <taxon>Salicaceae</taxon>
        <taxon>Saliceae</taxon>
        <taxon>Populus</taxon>
    </lineage>
</organism>
<accession>A0AAD6LQL4</accession>
<dbReference type="Proteomes" id="UP001164929">
    <property type="component" value="Chromosome 14"/>
</dbReference>
<gene>
    <name evidence="1" type="ORF">NC653_032113</name>
</gene>
<reference evidence="1" key="1">
    <citation type="journal article" date="2023" name="Mol. Ecol. Resour.">
        <title>Chromosome-level genome assembly of a triploid poplar Populus alba 'Berolinensis'.</title>
        <authorList>
            <person name="Chen S."/>
            <person name="Yu Y."/>
            <person name="Wang X."/>
            <person name="Wang S."/>
            <person name="Zhang T."/>
            <person name="Zhou Y."/>
            <person name="He R."/>
            <person name="Meng N."/>
            <person name="Wang Y."/>
            <person name="Liu W."/>
            <person name="Liu Z."/>
            <person name="Liu J."/>
            <person name="Guo Q."/>
            <person name="Huang H."/>
            <person name="Sederoff R.R."/>
            <person name="Wang G."/>
            <person name="Qu G."/>
            <person name="Chen S."/>
        </authorList>
    </citation>
    <scope>NUCLEOTIDE SEQUENCE</scope>
    <source>
        <strain evidence="1">SC-2020</strain>
    </source>
</reference>